<accession>A0A4S3ZRJ7</accession>
<proteinExistence type="predicted"/>
<evidence type="ECO:0000256" key="1">
    <source>
        <dbReference type="SAM" id="SignalP"/>
    </source>
</evidence>
<organism evidence="3 4">
    <name type="scientific">Flavobacterium supellecticarium</name>
    <dbReference type="NCBI Taxonomy" id="2565924"/>
    <lineage>
        <taxon>Bacteria</taxon>
        <taxon>Pseudomonadati</taxon>
        <taxon>Bacteroidota</taxon>
        <taxon>Flavobacteriia</taxon>
        <taxon>Flavobacteriales</taxon>
        <taxon>Flavobacteriaceae</taxon>
        <taxon>Flavobacterium</taxon>
    </lineage>
</organism>
<dbReference type="AlphaFoldDB" id="A0A4S3ZRJ7"/>
<name>A0A4S3ZRJ7_9FLAO</name>
<comment type="caution">
    <text evidence="3">The sequence shown here is derived from an EMBL/GenBank/DDBJ whole genome shotgun (WGS) entry which is preliminary data.</text>
</comment>
<keyword evidence="4" id="KW-1185">Reference proteome</keyword>
<dbReference type="InterPro" id="IPR032675">
    <property type="entry name" value="LRR_dom_sf"/>
</dbReference>
<dbReference type="Gene3D" id="2.60.120.260">
    <property type="entry name" value="Galactose-binding domain-like"/>
    <property type="match status" value="1"/>
</dbReference>
<keyword evidence="1" id="KW-0732">Signal</keyword>
<dbReference type="InterPro" id="IPR036465">
    <property type="entry name" value="vWFA_dom_sf"/>
</dbReference>
<evidence type="ECO:0000259" key="2">
    <source>
        <dbReference type="PROSITE" id="PS50234"/>
    </source>
</evidence>
<dbReference type="EMBL" id="SSNZ01000009">
    <property type="protein sequence ID" value="THF48242.1"/>
    <property type="molecule type" value="Genomic_DNA"/>
</dbReference>
<dbReference type="CDD" id="cd00198">
    <property type="entry name" value="vWFA"/>
    <property type="match status" value="1"/>
</dbReference>
<feature type="signal peptide" evidence="1">
    <location>
        <begin position="1"/>
        <end position="24"/>
    </location>
</feature>
<dbReference type="Gene3D" id="3.80.10.10">
    <property type="entry name" value="Ribonuclease Inhibitor"/>
    <property type="match status" value="1"/>
</dbReference>
<dbReference type="Gene3D" id="3.40.50.410">
    <property type="entry name" value="von Willebrand factor, type A domain"/>
    <property type="match status" value="1"/>
</dbReference>
<dbReference type="Proteomes" id="UP000307507">
    <property type="component" value="Unassembled WGS sequence"/>
</dbReference>
<dbReference type="SUPFAM" id="SSF53300">
    <property type="entry name" value="vWA-like"/>
    <property type="match status" value="1"/>
</dbReference>
<evidence type="ECO:0000313" key="3">
    <source>
        <dbReference type="EMBL" id="THF48242.1"/>
    </source>
</evidence>
<dbReference type="PROSITE" id="PS50234">
    <property type="entry name" value="VWFA"/>
    <property type="match status" value="1"/>
</dbReference>
<gene>
    <name evidence="3" type="ORF">E6C50_15485</name>
</gene>
<dbReference type="InterPro" id="IPR002035">
    <property type="entry name" value="VWF_A"/>
</dbReference>
<feature type="chain" id="PRO_5020265477" evidence="1">
    <location>
        <begin position="25"/>
        <end position="1151"/>
    </location>
</feature>
<protein>
    <submittedName>
        <fullName evidence="3">VWA domain-containing protein</fullName>
    </submittedName>
</protein>
<reference evidence="3 4" key="1">
    <citation type="submission" date="2019-04" db="EMBL/GenBank/DDBJ databases">
        <title>Flavobacterium sp. nov. isolated from construction timber.</title>
        <authorList>
            <person name="Lin S.-Y."/>
            <person name="Chang C.-T."/>
            <person name="Young C.-C."/>
        </authorList>
    </citation>
    <scope>NUCLEOTIDE SEQUENCE [LARGE SCALE GENOMIC DNA]</scope>
    <source>
        <strain evidence="3 4">CC-CTC003</strain>
    </source>
</reference>
<dbReference type="OrthoDB" id="627712at2"/>
<dbReference type="Pfam" id="PF00092">
    <property type="entry name" value="VWA"/>
    <property type="match status" value="1"/>
</dbReference>
<feature type="domain" description="VWFA" evidence="2">
    <location>
        <begin position="693"/>
        <end position="904"/>
    </location>
</feature>
<evidence type="ECO:0000313" key="4">
    <source>
        <dbReference type="Proteomes" id="UP000307507"/>
    </source>
</evidence>
<sequence>MIRIKLKNLVLIVFLLLSGMTVLAQVSPEEKQALIDIYNSTNGKQWKNNKGWDVNNPKSVVTSWDAAKKTGWYGITVKDGHVTDIVLSDNNLVGELKADPDAFQALTRFLINGNNVTGELAEDLLEPLGELPKYMDEAPKVAKETAVKRVADAKVEKVVVADNATAVTTERKRWESCTRDNPNSPIVKNIFLKFIKYLVNAKNSGVPDYQIEGSNPPEFNALKPFITDPNPKITHFVTDIDPSNNTLREMRFSFTGDHGEHDVWLSGIFSDIANVNFDIDLSSYTDYDHYMDLQGEYSDIYPGYKIHLKRFDIMHVNFCPDRLPVCGDKNRMVLSGPSGLPTICAGQFVMATFYPAMASADYNFTVVNSATGATVYTGTFSGANNVYINALEAGSYTLYMDVMNYDSGCTFSEEQNFTVQNCASFCASNNPNTVIVKYLYLNLINHLVAKMVTDGMIPDGYFPPQLSALVPYISDPNPKIYNAHFANHGEYFRFSFANHGSDYDVSLRYTPGTTVIGIDLSGYSSPNLVSTIPVLLNSNAMEPNHTVKHIDFCPATPVYCTTTNPNAPVIKNLFVNLINKLRTLSNASVPNGYTCTELTALAPYVTDASPKIYNFVNSGSSISFSFNPHGSQYDVVVPLLSNLSITNVEFNNFVAPDMQATFKTTFSNGSVNNTVGKVKHINLCPDELYCVSHVAIVVDESGSLDDTEIRKIKKQLKAFVQQQADTNDNLGTNIYISLIGMSDSDTYNRADAIMQVKITNGSTLNQFNNWINSFGARYGQTGISHGSDYWKSALDKALSTSMKPKGVIMITDGCQTSNVTNLVNTMKLFDNYRNPANPTTSLNPNAPHLYVLGIENGFYVDSETVVSQRMAQNQDPNLNPALVAPALGTNDFARIAPVEHTDVIQTQAESRLRKSLKFLLGYPADQFPVASIDYFKPADYYGHDNFNILGSDDRYLSEKLVDSQISCGISITKDFCEDCYSFQPEPGKEYILSAWAKEETNEQFKTFENPAITLIFYHNKQALPQHEISRITAIPSGEIIDGWQRIFTKFMIPYSTTSAINNTISIGVELTNNSPSIPVYFDDIRVHPLKGSMKSFVYDPETFKLMSELDDNNYATFYEYDNEGGLVRIKKETERGVKTIQETRSGSVIKN</sequence>